<dbReference type="GO" id="GO:0009099">
    <property type="term" value="P:L-valine biosynthetic process"/>
    <property type="evidence" value="ECO:0007669"/>
    <property type="project" value="TreeGrafter"/>
</dbReference>
<dbReference type="EMBL" id="FOZV01000001">
    <property type="protein sequence ID" value="SFS34794.1"/>
    <property type="molecule type" value="Genomic_DNA"/>
</dbReference>
<feature type="domain" description="Thiamine pyrophosphate enzyme central" evidence="4">
    <location>
        <begin position="193"/>
        <end position="324"/>
    </location>
</feature>
<proteinExistence type="inferred from homology"/>
<dbReference type="GO" id="GO:0005948">
    <property type="term" value="C:acetolactate synthase complex"/>
    <property type="evidence" value="ECO:0007669"/>
    <property type="project" value="TreeGrafter"/>
</dbReference>
<evidence type="ECO:0000313" key="8">
    <source>
        <dbReference type="Proteomes" id="UP000198788"/>
    </source>
</evidence>
<dbReference type="GO" id="GO:0003984">
    <property type="term" value="F:acetolactate synthase activity"/>
    <property type="evidence" value="ECO:0007669"/>
    <property type="project" value="TreeGrafter"/>
</dbReference>
<evidence type="ECO:0000259" key="4">
    <source>
        <dbReference type="Pfam" id="PF00205"/>
    </source>
</evidence>
<evidence type="ECO:0000313" key="7">
    <source>
        <dbReference type="EMBL" id="SFS34794.1"/>
    </source>
</evidence>
<dbReference type="GO" id="GO:0000287">
    <property type="term" value="F:magnesium ion binding"/>
    <property type="evidence" value="ECO:0007669"/>
    <property type="project" value="InterPro"/>
</dbReference>
<accession>A0A1I6P3L4</accession>
<reference evidence="8" key="1">
    <citation type="submission" date="2016-10" db="EMBL/GenBank/DDBJ databases">
        <authorList>
            <person name="Varghese N."/>
            <person name="Submissions S."/>
        </authorList>
    </citation>
    <scope>NUCLEOTIDE SEQUENCE [LARGE SCALE GENOMIC DNA]</scope>
    <source>
        <strain evidence="8">CGMCC 1.10683</strain>
    </source>
</reference>
<dbReference type="FunFam" id="3.40.50.970:FF:000007">
    <property type="entry name" value="Acetolactate synthase"/>
    <property type="match status" value="1"/>
</dbReference>
<evidence type="ECO:0000259" key="6">
    <source>
        <dbReference type="Pfam" id="PF02776"/>
    </source>
</evidence>
<gene>
    <name evidence="7" type="ORF">SAMN05192570_0807</name>
</gene>
<dbReference type="Gene3D" id="3.40.50.1220">
    <property type="entry name" value="TPP-binding domain"/>
    <property type="match status" value="1"/>
</dbReference>
<dbReference type="Pfam" id="PF00205">
    <property type="entry name" value="TPP_enzyme_M"/>
    <property type="match status" value="1"/>
</dbReference>
<dbReference type="InterPro" id="IPR029035">
    <property type="entry name" value="DHS-like_NAD/FAD-binding_dom"/>
</dbReference>
<name>A0A1I6P3L4_9CAUL</name>
<evidence type="ECO:0000256" key="2">
    <source>
        <dbReference type="ARBA" id="ARBA00023052"/>
    </source>
</evidence>
<dbReference type="SUPFAM" id="SSF52467">
    <property type="entry name" value="DHS-like NAD/FAD-binding domain"/>
    <property type="match status" value="1"/>
</dbReference>
<keyword evidence="2 3" id="KW-0786">Thiamine pyrophosphate</keyword>
<dbReference type="CDD" id="cd07035">
    <property type="entry name" value="TPP_PYR_POX_like"/>
    <property type="match status" value="1"/>
</dbReference>
<evidence type="ECO:0000256" key="1">
    <source>
        <dbReference type="ARBA" id="ARBA00007812"/>
    </source>
</evidence>
<feature type="domain" description="Thiamine pyrophosphate enzyme TPP-binding" evidence="5">
    <location>
        <begin position="386"/>
        <end position="533"/>
    </location>
</feature>
<dbReference type="InterPro" id="IPR045229">
    <property type="entry name" value="TPP_enz"/>
</dbReference>
<dbReference type="PANTHER" id="PTHR18968:SF120">
    <property type="entry name" value="ACETOLACTATE SYNTHASE LARGE SUBUNIT"/>
    <property type="match status" value="1"/>
</dbReference>
<dbReference type="Pfam" id="PF02776">
    <property type="entry name" value="TPP_enzyme_N"/>
    <property type="match status" value="1"/>
</dbReference>
<dbReference type="CDD" id="cd00568">
    <property type="entry name" value="TPP_enzymes"/>
    <property type="match status" value="1"/>
</dbReference>
<evidence type="ECO:0000259" key="5">
    <source>
        <dbReference type="Pfam" id="PF02775"/>
    </source>
</evidence>
<dbReference type="InterPro" id="IPR029061">
    <property type="entry name" value="THDP-binding"/>
</dbReference>
<dbReference type="AlphaFoldDB" id="A0A1I6P3L4"/>
<comment type="similarity">
    <text evidence="1 3">Belongs to the TPP enzyme family.</text>
</comment>
<dbReference type="GO" id="GO:0009097">
    <property type="term" value="P:isoleucine biosynthetic process"/>
    <property type="evidence" value="ECO:0007669"/>
    <property type="project" value="TreeGrafter"/>
</dbReference>
<dbReference type="Gene3D" id="3.40.50.970">
    <property type="match status" value="2"/>
</dbReference>
<keyword evidence="8" id="KW-1185">Reference proteome</keyword>
<feature type="domain" description="Thiamine pyrophosphate enzyme N-terminal TPP-binding" evidence="6">
    <location>
        <begin position="7"/>
        <end position="121"/>
    </location>
</feature>
<sequence>MTQPPNTAARRLVETLVMNGIDRVFCVPGESYLAVLDALADVRDRIEVIACRHEAGAANMAEAYGKLTGKPGVCMVTRGPGATHASIGVHTAHQDSTPMILFVGQIALSDRGRGAFQEVDYREVFGGLAKWATEIETPARTVEVVERAFATALQGRMGPVVIGLPEDILHEDGGPPPIRPVTPARAALDPAFVEQVRDRLAEAEHPLLVLGGSGWSDEAAAAIGDWAERLGLPVALSFRRKDLISNDRANYAGDLGLGCNPKLTARVKAADLILAVGARLGENPTQGYTLLDRARTAETLIHIHPGPEELGRVWTPLLSAAADNSLAALALSQIDPGRCWADEAAAARADYDAFSEPVEVTGAVNMSEVIRHLAEALPDDAVLTNGAGNFAAWLHRFHRHRARRTQLAPTSGAMGYGYPAALAAKSVHPDRDVICIAGDGDYLMTGQEMATAVQYGINAVVVVVDNGTYGTIRMHQETHYPGAQRTIATDLRNPDFVRYAEAFGAFGVRCERTEDFPAALAAARNAGRPALVHLITSAEDIAPGRTITGLRSK</sequence>
<dbReference type="OrthoDB" id="4494979at2"/>
<dbReference type="InterPro" id="IPR012000">
    <property type="entry name" value="Thiamin_PyroP_enz_cen_dom"/>
</dbReference>
<dbReference type="Pfam" id="PF02775">
    <property type="entry name" value="TPP_enzyme_C"/>
    <property type="match status" value="1"/>
</dbReference>
<dbReference type="InterPro" id="IPR011766">
    <property type="entry name" value="TPP_enzyme_TPP-bd"/>
</dbReference>
<dbReference type="STRING" id="871741.SAMN05192570_0807"/>
<dbReference type="SUPFAM" id="SSF52518">
    <property type="entry name" value="Thiamin diphosphate-binding fold (THDP-binding)"/>
    <property type="match status" value="2"/>
</dbReference>
<dbReference type="Proteomes" id="UP000198788">
    <property type="component" value="Unassembled WGS sequence"/>
</dbReference>
<dbReference type="GO" id="GO:0050660">
    <property type="term" value="F:flavin adenine dinucleotide binding"/>
    <property type="evidence" value="ECO:0007669"/>
    <property type="project" value="TreeGrafter"/>
</dbReference>
<dbReference type="NCBIfam" id="NF006052">
    <property type="entry name" value="PRK08199.1"/>
    <property type="match status" value="1"/>
</dbReference>
<evidence type="ECO:0000256" key="3">
    <source>
        <dbReference type="RuleBase" id="RU362132"/>
    </source>
</evidence>
<organism evidence="7 8">
    <name type="scientific">Brevundimonas viscosa</name>
    <dbReference type="NCBI Taxonomy" id="871741"/>
    <lineage>
        <taxon>Bacteria</taxon>
        <taxon>Pseudomonadati</taxon>
        <taxon>Pseudomonadota</taxon>
        <taxon>Alphaproteobacteria</taxon>
        <taxon>Caulobacterales</taxon>
        <taxon>Caulobacteraceae</taxon>
        <taxon>Brevundimonas</taxon>
    </lineage>
</organism>
<dbReference type="InterPro" id="IPR012001">
    <property type="entry name" value="Thiamin_PyroP_enz_TPP-bd_dom"/>
</dbReference>
<protein>
    <submittedName>
        <fullName evidence="7">Acetolactate synthase-1/2/3 large subunit</fullName>
    </submittedName>
</protein>
<dbReference type="PANTHER" id="PTHR18968">
    <property type="entry name" value="THIAMINE PYROPHOSPHATE ENZYMES"/>
    <property type="match status" value="1"/>
</dbReference>
<dbReference type="GO" id="GO:0030976">
    <property type="term" value="F:thiamine pyrophosphate binding"/>
    <property type="evidence" value="ECO:0007669"/>
    <property type="project" value="InterPro"/>
</dbReference>
<dbReference type="RefSeq" id="WP_092306976.1">
    <property type="nucleotide sequence ID" value="NZ_FOZV01000001.1"/>
</dbReference>